<feature type="domain" description="Sulfatase N-terminal" evidence="5">
    <location>
        <begin position="38"/>
        <end position="394"/>
    </location>
</feature>
<comment type="similarity">
    <text evidence="1">Belongs to the sulfatase family.</text>
</comment>
<protein>
    <submittedName>
        <fullName evidence="6">Acetylglucosamine-6-sulfatase</fullName>
    </submittedName>
</protein>
<dbReference type="PROSITE" id="PS00149">
    <property type="entry name" value="SULFATASE_2"/>
    <property type="match status" value="1"/>
</dbReference>
<dbReference type="CDD" id="cd16031">
    <property type="entry name" value="G6S_like"/>
    <property type="match status" value="1"/>
</dbReference>
<dbReference type="OrthoDB" id="9789742at2"/>
<organism evidence="6 7">
    <name type="scientific">Flavilitoribacter nigricans (strain ATCC 23147 / DSM 23189 / NBRC 102662 / NCIMB 1420 / SS-2)</name>
    <name type="common">Lewinella nigricans</name>
    <dbReference type="NCBI Taxonomy" id="1122177"/>
    <lineage>
        <taxon>Bacteria</taxon>
        <taxon>Pseudomonadati</taxon>
        <taxon>Bacteroidota</taxon>
        <taxon>Saprospiria</taxon>
        <taxon>Saprospirales</taxon>
        <taxon>Lewinellaceae</taxon>
        <taxon>Flavilitoribacter</taxon>
    </lineage>
</organism>
<evidence type="ECO:0000313" key="6">
    <source>
        <dbReference type="EMBL" id="PHN06629.1"/>
    </source>
</evidence>
<keyword evidence="4" id="KW-0325">Glycoprotein</keyword>
<dbReference type="AlphaFoldDB" id="A0A2D0NEM1"/>
<accession>A0A2D0NEM1</accession>
<keyword evidence="7" id="KW-1185">Reference proteome</keyword>
<gene>
    <name evidence="6" type="ORF">CRP01_10035</name>
</gene>
<dbReference type="EMBL" id="PDUD01000017">
    <property type="protein sequence ID" value="PHN06629.1"/>
    <property type="molecule type" value="Genomic_DNA"/>
</dbReference>
<evidence type="ECO:0000256" key="3">
    <source>
        <dbReference type="ARBA" id="ARBA00022801"/>
    </source>
</evidence>
<dbReference type="SUPFAM" id="SSF53649">
    <property type="entry name" value="Alkaline phosphatase-like"/>
    <property type="match status" value="1"/>
</dbReference>
<dbReference type="InterPro" id="IPR017850">
    <property type="entry name" value="Alkaline_phosphatase_core_sf"/>
</dbReference>
<dbReference type="Proteomes" id="UP000223913">
    <property type="component" value="Unassembled WGS sequence"/>
</dbReference>
<dbReference type="Pfam" id="PF00884">
    <property type="entry name" value="Sulfatase"/>
    <property type="match status" value="1"/>
</dbReference>
<evidence type="ECO:0000256" key="2">
    <source>
        <dbReference type="ARBA" id="ARBA00022729"/>
    </source>
</evidence>
<dbReference type="InterPro" id="IPR000917">
    <property type="entry name" value="Sulfatase_N"/>
</dbReference>
<dbReference type="Gene3D" id="3.40.720.10">
    <property type="entry name" value="Alkaline Phosphatase, subunit A"/>
    <property type="match status" value="1"/>
</dbReference>
<dbReference type="GO" id="GO:0016787">
    <property type="term" value="F:hydrolase activity"/>
    <property type="evidence" value="ECO:0007669"/>
    <property type="project" value="UniProtKB-KW"/>
</dbReference>
<keyword evidence="3" id="KW-0378">Hydrolase</keyword>
<evidence type="ECO:0000313" key="7">
    <source>
        <dbReference type="Proteomes" id="UP000223913"/>
    </source>
</evidence>
<dbReference type="PROSITE" id="PS00523">
    <property type="entry name" value="SULFATASE_1"/>
    <property type="match status" value="1"/>
</dbReference>
<proteinExistence type="inferred from homology"/>
<evidence type="ECO:0000256" key="4">
    <source>
        <dbReference type="ARBA" id="ARBA00023180"/>
    </source>
</evidence>
<keyword evidence="2" id="KW-0732">Signal</keyword>
<dbReference type="RefSeq" id="WP_099149885.1">
    <property type="nucleotide sequence ID" value="NZ_PDUD01000017.1"/>
</dbReference>
<sequence length="521" mass="59898">MKKVLLFSFLIPVLALFAFLPLQRSEVPPASPATADQPNVIFILSDDHRYDFMGFTGKVPGLRTPNMDRMAREGIHFPNAFVTTALCSPSRASILTGQFSHVHEVIDNQAPAKEGLIYFPSYLQDNGYKTAFVGKWHMGHYNDDPRPGFDHWVSFQGQGTYYDPNLNVNGERVVYNDSSYMSDVLTDYALEWMKSLEEDQPFFLYLSHKAVHAEFLPAPRHRGAYADQPISYPPTMYPPDTNPWEYTSVTAPKPTQQEIQAAQKVGYDYANVPNWVKAQRGSWHGVDYMYNGQIEFNDFYRRYLETVLGIDESIGQVLNYLEETSQLENTVVIYMGDNGFSFGEHGLIDKRHAYEESMKVPLLVYAPGMIEPKTHEGMIQNIDIGPTVLDLAGIETPEQMNGRSFVPFLQGENIPDWRQQIFYEYYWERPFPQTPTTYAVRTDRYKFIKYLGIWDTNEFFDLQDDPNEARNLIRSPEHQSEIKAMNDALYDWLESTEGLKIPLKRVGVPRTGADWKYGGTY</sequence>
<dbReference type="PANTHER" id="PTHR43108">
    <property type="entry name" value="N-ACETYLGLUCOSAMINE-6-SULFATASE FAMILY MEMBER"/>
    <property type="match status" value="1"/>
</dbReference>
<dbReference type="PANTHER" id="PTHR43108:SF8">
    <property type="entry name" value="SD21168P"/>
    <property type="match status" value="1"/>
</dbReference>
<evidence type="ECO:0000256" key="1">
    <source>
        <dbReference type="ARBA" id="ARBA00008779"/>
    </source>
</evidence>
<evidence type="ECO:0000259" key="5">
    <source>
        <dbReference type="Pfam" id="PF00884"/>
    </source>
</evidence>
<reference evidence="6 7" key="1">
    <citation type="submission" date="2017-10" db="EMBL/GenBank/DDBJ databases">
        <title>The draft genome sequence of Lewinella nigricans NBRC 102662.</title>
        <authorList>
            <person name="Wang K."/>
        </authorList>
    </citation>
    <scope>NUCLEOTIDE SEQUENCE [LARGE SCALE GENOMIC DNA]</scope>
    <source>
        <strain evidence="6 7">NBRC 102662</strain>
    </source>
</reference>
<comment type="caution">
    <text evidence="6">The sequence shown here is derived from an EMBL/GenBank/DDBJ whole genome shotgun (WGS) entry which is preliminary data.</text>
</comment>
<name>A0A2D0NEM1_FLAN2</name>
<dbReference type="InterPro" id="IPR024607">
    <property type="entry name" value="Sulfatase_CS"/>
</dbReference>